<dbReference type="PANTHER" id="PTHR30004:SF6">
    <property type="entry name" value="D-THREONATE 4-PHOSPHATE DEHYDROGENASE"/>
    <property type="match status" value="1"/>
</dbReference>
<dbReference type="RefSeq" id="WP_255025775.1">
    <property type="nucleotide sequence ID" value="NZ_JANDHW010000002.1"/>
</dbReference>
<reference evidence="4 5" key="1">
    <citation type="submission" date="2022-07" db="EMBL/GenBank/DDBJ databases">
        <title>Fecal culturing of patients with breast cancer.</title>
        <authorList>
            <person name="Teng N.M.Y."/>
            <person name="Kiu R."/>
            <person name="Evans R."/>
            <person name="Baker D.J."/>
            <person name="Zenner C."/>
            <person name="Robinson S.D."/>
            <person name="Hall L.J."/>
        </authorList>
    </citation>
    <scope>NUCLEOTIDE SEQUENCE [LARGE SCALE GENOMIC DNA]</scope>
    <source>
        <strain evidence="4 5">LH1063</strain>
    </source>
</reference>
<dbReference type="PANTHER" id="PTHR30004">
    <property type="entry name" value="4-HYDROXYTHREONINE-4-PHOSPHATE DEHYDROGENASE"/>
    <property type="match status" value="1"/>
</dbReference>
<dbReference type="Proteomes" id="UP001205603">
    <property type="component" value="Unassembled WGS sequence"/>
</dbReference>
<name>A0ABT1MER0_9BACT</name>
<keyword evidence="3" id="KW-0520">NAD</keyword>
<proteinExistence type="predicted"/>
<keyword evidence="2 4" id="KW-0560">Oxidoreductase</keyword>
<comment type="caution">
    <text evidence="4">The sequence shown here is derived from an EMBL/GenBank/DDBJ whole genome shotgun (WGS) entry which is preliminary data.</text>
</comment>
<dbReference type="SUPFAM" id="SSF53659">
    <property type="entry name" value="Isocitrate/Isopropylmalate dehydrogenase-like"/>
    <property type="match status" value="1"/>
</dbReference>
<dbReference type="Pfam" id="PF04166">
    <property type="entry name" value="PdxA"/>
    <property type="match status" value="1"/>
</dbReference>
<dbReference type="GO" id="GO:0050570">
    <property type="term" value="F:4-hydroxythreonine-4-phosphate dehydrogenase activity"/>
    <property type="evidence" value="ECO:0007669"/>
    <property type="project" value="UniProtKB-EC"/>
</dbReference>
<keyword evidence="1" id="KW-0479">Metal-binding</keyword>
<dbReference type="EMBL" id="JANDHW010000002">
    <property type="protein sequence ID" value="MCP9611117.1"/>
    <property type="molecule type" value="Genomic_DNA"/>
</dbReference>
<dbReference type="EC" id="1.1.1.262" evidence="4"/>
<protein>
    <submittedName>
        <fullName evidence="4">4-hydroxythreonine-4-phosphate dehydrogenase PdxA</fullName>
        <ecNumber evidence="4">1.1.1.262</ecNumber>
    </submittedName>
</protein>
<evidence type="ECO:0000256" key="2">
    <source>
        <dbReference type="ARBA" id="ARBA00023002"/>
    </source>
</evidence>
<sequence length="367" mass="40753">MEENYKVKVGITQGDINGIGYEVILKTLSDPRIVEMCTPIVYGSPKVAAYHRKALELPPMSFNIINEAGQAEDLKLNIINCIDEEVKVELSKPTAQSGEAAYFALEAASTDIERGAIDVIVTAPINKHVIQSDKFDFPGHTEYFEKRLGKGRKSLMILMNDVLRVALVTGHVPLVQVPSMITQADIVQKLRIFNYALRQDFGIIKPRIAVLSLNPHAGEEGLLGNEENEIIIPALKDAEEQGILCFGPYAADGFFGSGHFSHFDGVLAMYHDQGLAPFKTLAMEEGVNYTAGLPIIRTSPAHGTGYDIAGENKASEESFRHAMYQAIDIFNCRNRFKEMKSNPLRKQYFDKSGDNEVLNLEEEEKED</sequence>
<evidence type="ECO:0000256" key="3">
    <source>
        <dbReference type="ARBA" id="ARBA00023027"/>
    </source>
</evidence>
<evidence type="ECO:0000313" key="5">
    <source>
        <dbReference type="Proteomes" id="UP001205603"/>
    </source>
</evidence>
<accession>A0ABT1MER0</accession>
<organism evidence="4 5">
    <name type="scientific">Coprobacter tertius</name>
    <dbReference type="NCBI Taxonomy" id="2944915"/>
    <lineage>
        <taxon>Bacteria</taxon>
        <taxon>Pseudomonadati</taxon>
        <taxon>Bacteroidota</taxon>
        <taxon>Bacteroidia</taxon>
        <taxon>Bacteroidales</taxon>
        <taxon>Barnesiellaceae</taxon>
        <taxon>Coprobacter</taxon>
    </lineage>
</organism>
<dbReference type="Gene3D" id="3.40.718.10">
    <property type="entry name" value="Isopropylmalate Dehydrogenase"/>
    <property type="match status" value="1"/>
</dbReference>
<dbReference type="NCBIfam" id="TIGR00557">
    <property type="entry name" value="pdxA"/>
    <property type="match status" value="1"/>
</dbReference>
<gene>
    <name evidence="4" type="primary">pdxA</name>
    <name evidence="4" type="ORF">NMU02_03295</name>
</gene>
<evidence type="ECO:0000256" key="1">
    <source>
        <dbReference type="ARBA" id="ARBA00022723"/>
    </source>
</evidence>
<dbReference type="InterPro" id="IPR005255">
    <property type="entry name" value="PdxA_fam"/>
</dbReference>
<keyword evidence="5" id="KW-1185">Reference proteome</keyword>
<evidence type="ECO:0000313" key="4">
    <source>
        <dbReference type="EMBL" id="MCP9611117.1"/>
    </source>
</evidence>